<organism evidence="2">
    <name type="scientific">uncultured Rubrobacteraceae bacterium</name>
    <dbReference type="NCBI Taxonomy" id="349277"/>
    <lineage>
        <taxon>Bacteria</taxon>
        <taxon>Bacillati</taxon>
        <taxon>Actinomycetota</taxon>
        <taxon>Rubrobacteria</taxon>
        <taxon>Rubrobacterales</taxon>
        <taxon>Rubrobacteraceae</taxon>
        <taxon>environmental samples</taxon>
    </lineage>
</organism>
<evidence type="ECO:0000313" key="2">
    <source>
        <dbReference type="EMBL" id="CAA9458288.1"/>
    </source>
</evidence>
<feature type="non-terminal residue" evidence="2">
    <location>
        <position position="37"/>
    </location>
</feature>
<proteinExistence type="predicted"/>
<reference evidence="2" key="1">
    <citation type="submission" date="2020-02" db="EMBL/GenBank/DDBJ databases">
        <authorList>
            <person name="Meier V. D."/>
        </authorList>
    </citation>
    <scope>NUCLEOTIDE SEQUENCE</scope>
    <source>
        <strain evidence="2">AVDCRST_MAG14</strain>
    </source>
</reference>
<accession>A0A6J4R1B5</accession>
<feature type="non-terminal residue" evidence="2">
    <location>
        <position position="1"/>
    </location>
</feature>
<dbReference type="AlphaFoldDB" id="A0A6J4R1B5"/>
<sequence length="37" mass="3984">GRQASELFSSVEGAGRYDECHPEQPRQGRACDGSFGV</sequence>
<evidence type="ECO:0000256" key="1">
    <source>
        <dbReference type="SAM" id="MobiDB-lite"/>
    </source>
</evidence>
<dbReference type="EMBL" id="CADCVG010000084">
    <property type="protein sequence ID" value="CAA9458288.1"/>
    <property type="molecule type" value="Genomic_DNA"/>
</dbReference>
<gene>
    <name evidence="2" type="ORF">AVDCRST_MAG14-2005</name>
</gene>
<feature type="compositionally biased region" description="Basic and acidic residues" evidence="1">
    <location>
        <begin position="15"/>
        <end position="26"/>
    </location>
</feature>
<feature type="region of interest" description="Disordered" evidence="1">
    <location>
        <begin position="1"/>
        <end position="37"/>
    </location>
</feature>
<name>A0A6J4R1B5_9ACTN</name>
<protein>
    <submittedName>
        <fullName evidence="2">Uncharacterized protein</fullName>
    </submittedName>
</protein>